<feature type="transmembrane region" description="Helical" evidence="2">
    <location>
        <begin position="321"/>
        <end position="343"/>
    </location>
</feature>
<reference evidence="4" key="1">
    <citation type="submission" date="2013-05" db="EMBL/GenBank/DDBJ databases">
        <title>The Genome sequence of Mucor circinelloides f. circinelloides 1006PhL.</title>
        <authorList>
            <consortium name="The Broad Institute Genomics Platform"/>
            <person name="Cuomo C."/>
            <person name="Earl A."/>
            <person name="Findley K."/>
            <person name="Lee S.C."/>
            <person name="Walker B."/>
            <person name="Young S."/>
            <person name="Zeng Q."/>
            <person name="Gargeya S."/>
            <person name="Fitzgerald M."/>
            <person name="Haas B."/>
            <person name="Abouelleil A."/>
            <person name="Allen A.W."/>
            <person name="Alvarado L."/>
            <person name="Arachchi H.M."/>
            <person name="Berlin A.M."/>
            <person name="Chapman S.B."/>
            <person name="Gainer-Dewar J."/>
            <person name="Goldberg J."/>
            <person name="Griggs A."/>
            <person name="Gujja S."/>
            <person name="Hansen M."/>
            <person name="Howarth C."/>
            <person name="Imamovic A."/>
            <person name="Ireland A."/>
            <person name="Larimer J."/>
            <person name="McCowan C."/>
            <person name="Murphy C."/>
            <person name="Pearson M."/>
            <person name="Poon T.W."/>
            <person name="Priest M."/>
            <person name="Roberts A."/>
            <person name="Saif S."/>
            <person name="Shea T."/>
            <person name="Sisk P."/>
            <person name="Sykes S."/>
            <person name="Wortman J."/>
            <person name="Nusbaum C."/>
            <person name="Birren B."/>
        </authorList>
    </citation>
    <scope>NUCLEOTIDE SEQUENCE [LARGE SCALE GENOMIC DNA]</scope>
    <source>
        <strain evidence="4">1006PhL</strain>
    </source>
</reference>
<dbReference type="Proteomes" id="UP000014254">
    <property type="component" value="Unassembled WGS sequence"/>
</dbReference>
<dbReference type="eggNOG" id="KOG0065">
    <property type="taxonomic scope" value="Eukaryota"/>
</dbReference>
<sequence length="359" mass="40796">MRVSYTSIDGDVSYGGIDAHDFGKHFKDEVCYNEGKKLYYSTLTTEQTLLFALKNRTPSTRIPGESKQDSINSVPYLSGNMLGLIKQMTTRAGNAFVHGLFGGERKRLSIAGIALLVVSMPPLPRTTLLYPRIVELFDKVMVLYEGRCIYFGLTSEPKPCFTDIGSYCPPRKSVPDFLTVLCNLNERQAQSQLQYHQISMNAARFEKHYKEFAMFDKMIAERDEHEKHINQDKPYESFPKALTIRQFQLIWGDKYSLCAHGDVVVKGLMTASVFYMMPLNGSDAFAGAGSYLFSLVFNAFIAQSELRYLCKTIVYWKSTSILPSCIIYLYFTLLGSLWTSFWLSSRLLSLKFASTFSWA</sequence>
<dbReference type="PANTHER" id="PTHR19241">
    <property type="entry name" value="ATP-BINDING CASSETTE TRANSPORTER"/>
    <property type="match status" value="1"/>
</dbReference>
<feature type="transmembrane region" description="Helical" evidence="2">
    <location>
        <begin position="284"/>
        <end position="301"/>
    </location>
</feature>
<proteinExistence type="predicted"/>
<organism evidence="3 4">
    <name type="scientific">Mucor circinelloides f. circinelloides (strain 1006PhL)</name>
    <name type="common">Mucormycosis agent</name>
    <name type="synonym">Calyptromyces circinelloides</name>
    <dbReference type="NCBI Taxonomy" id="1220926"/>
    <lineage>
        <taxon>Eukaryota</taxon>
        <taxon>Fungi</taxon>
        <taxon>Fungi incertae sedis</taxon>
        <taxon>Mucoromycota</taxon>
        <taxon>Mucoromycotina</taxon>
        <taxon>Mucoromycetes</taxon>
        <taxon>Mucorales</taxon>
        <taxon>Mucorineae</taxon>
        <taxon>Mucoraceae</taxon>
        <taxon>Mucor</taxon>
    </lineage>
</organism>
<dbReference type="EMBL" id="KE123981">
    <property type="protein sequence ID" value="EPB86777.1"/>
    <property type="molecule type" value="Genomic_DNA"/>
</dbReference>
<evidence type="ECO:0000256" key="2">
    <source>
        <dbReference type="SAM" id="Phobius"/>
    </source>
</evidence>
<evidence type="ECO:0008006" key="5">
    <source>
        <dbReference type="Google" id="ProtNLM"/>
    </source>
</evidence>
<dbReference type="STRING" id="1220926.S2JE84"/>
<keyword evidence="4" id="KW-1185">Reference proteome</keyword>
<dbReference type="OrthoDB" id="245989at2759"/>
<dbReference type="OMA" id="RDEHEKH"/>
<protein>
    <recommendedName>
        <fullName evidence="5">ABC transporter family G domain-containing protein</fullName>
    </recommendedName>
</protein>
<keyword evidence="2" id="KW-0812">Transmembrane</keyword>
<gene>
    <name evidence="3" type="ORF">HMPREF1544_06391</name>
</gene>
<evidence type="ECO:0000313" key="4">
    <source>
        <dbReference type="Proteomes" id="UP000014254"/>
    </source>
</evidence>
<dbReference type="AlphaFoldDB" id="S2JE84"/>
<name>S2JE84_MUCC1</name>
<keyword evidence="1" id="KW-0813">Transport</keyword>
<evidence type="ECO:0000256" key="1">
    <source>
        <dbReference type="ARBA" id="ARBA00022448"/>
    </source>
</evidence>
<evidence type="ECO:0000313" key="3">
    <source>
        <dbReference type="EMBL" id="EPB86777.1"/>
    </source>
</evidence>
<accession>S2JE84</accession>
<dbReference type="InParanoid" id="S2JE84"/>
<keyword evidence="2" id="KW-1133">Transmembrane helix</keyword>
<dbReference type="VEuPathDB" id="FungiDB:HMPREF1544_06391"/>
<keyword evidence="2" id="KW-0472">Membrane</keyword>